<gene>
    <name evidence="1" type="ORF">V6N12_064964</name>
</gene>
<dbReference type="InterPro" id="IPR029044">
    <property type="entry name" value="Nucleotide-diphossugar_trans"/>
</dbReference>
<name>A0ABR2G7B8_9ROSI</name>
<dbReference type="EMBL" id="JBBPBM010000002">
    <property type="protein sequence ID" value="KAK8596477.1"/>
    <property type="molecule type" value="Genomic_DNA"/>
</dbReference>
<sequence>MAILVKSNSEVPVLQAVYSSMRGLIKMHNPSVVITLADIDSNVKKALKIASEMNTNGTALVLLPRPSVSKVLWMADLRSTALPNWNKIRISINIITQNRAQSLTRLLKALSDAYYIGDEIPISFNMDSKVDEETIKLVDSFEWPHGPKTMRRRIIQGRLIPAVSESWYPASDDDYGILLEDNIEVSSYYYLWIKYTLLAYHSTHKFPSPNSHRSLFTLPD</sequence>
<dbReference type="Proteomes" id="UP001472677">
    <property type="component" value="Unassembled WGS sequence"/>
</dbReference>
<dbReference type="Gene3D" id="3.90.550.10">
    <property type="entry name" value="Spore Coat Polysaccharide Biosynthesis Protein SpsA, Chain A"/>
    <property type="match status" value="1"/>
</dbReference>
<comment type="caution">
    <text evidence="1">The sequence shown here is derived from an EMBL/GenBank/DDBJ whole genome shotgun (WGS) entry which is preliminary data.</text>
</comment>
<dbReference type="PANTHER" id="PTHR33604">
    <property type="entry name" value="OSJNBA0004B13.7 PROTEIN"/>
    <property type="match status" value="1"/>
</dbReference>
<dbReference type="PANTHER" id="PTHR33604:SF1">
    <property type="entry name" value="GLYCOSYLTRANSFERASE FAMILY PROTEIN 2"/>
    <property type="match status" value="1"/>
</dbReference>
<evidence type="ECO:0000313" key="2">
    <source>
        <dbReference type="Proteomes" id="UP001472677"/>
    </source>
</evidence>
<protein>
    <recommendedName>
        <fullName evidence="3">Receptor ligand binding region domain-containing protein</fullName>
    </recommendedName>
</protein>
<evidence type="ECO:0008006" key="3">
    <source>
        <dbReference type="Google" id="ProtNLM"/>
    </source>
</evidence>
<proteinExistence type="predicted"/>
<reference evidence="1 2" key="1">
    <citation type="journal article" date="2024" name="G3 (Bethesda)">
        <title>Genome assembly of Hibiscus sabdariffa L. provides insights into metabolisms of medicinal natural products.</title>
        <authorList>
            <person name="Kim T."/>
        </authorList>
    </citation>
    <scope>NUCLEOTIDE SEQUENCE [LARGE SCALE GENOMIC DNA]</scope>
    <source>
        <strain evidence="1">TK-2024</strain>
        <tissue evidence="1">Old leaves</tissue>
    </source>
</reference>
<keyword evidence="2" id="KW-1185">Reference proteome</keyword>
<organism evidence="1 2">
    <name type="scientific">Hibiscus sabdariffa</name>
    <name type="common">roselle</name>
    <dbReference type="NCBI Taxonomy" id="183260"/>
    <lineage>
        <taxon>Eukaryota</taxon>
        <taxon>Viridiplantae</taxon>
        <taxon>Streptophyta</taxon>
        <taxon>Embryophyta</taxon>
        <taxon>Tracheophyta</taxon>
        <taxon>Spermatophyta</taxon>
        <taxon>Magnoliopsida</taxon>
        <taxon>eudicotyledons</taxon>
        <taxon>Gunneridae</taxon>
        <taxon>Pentapetalae</taxon>
        <taxon>rosids</taxon>
        <taxon>malvids</taxon>
        <taxon>Malvales</taxon>
        <taxon>Malvaceae</taxon>
        <taxon>Malvoideae</taxon>
        <taxon>Hibiscus</taxon>
    </lineage>
</organism>
<evidence type="ECO:0000313" key="1">
    <source>
        <dbReference type="EMBL" id="KAK8596477.1"/>
    </source>
</evidence>
<accession>A0ABR2G7B8</accession>